<feature type="transmembrane region" description="Helical" evidence="6">
    <location>
        <begin position="800"/>
        <end position="822"/>
    </location>
</feature>
<keyword evidence="2" id="KW-1003">Cell membrane</keyword>
<organism evidence="8 9">
    <name type="scientific">Vagococcus allomyrinae</name>
    <dbReference type="NCBI Taxonomy" id="2794353"/>
    <lineage>
        <taxon>Bacteria</taxon>
        <taxon>Bacillati</taxon>
        <taxon>Bacillota</taxon>
        <taxon>Bacilli</taxon>
        <taxon>Lactobacillales</taxon>
        <taxon>Enterococcaceae</taxon>
        <taxon>Vagococcus</taxon>
    </lineage>
</organism>
<keyword evidence="9" id="KW-1185">Reference proteome</keyword>
<keyword evidence="4 6" id="KW-1133">Transmembrane helix</keyword>
<feature type="transmembrane region" description="Helical" evidence="6">
    <location>
        <begin position="517"/>
        <end position="537"/>
    </location>
</feature>
<feature type="transmembrane region" description="Helical" evidence="6">
    <location>
        <begin position="744"/>
        <end position="766"/>
    </location>
</feature>
<name>A0A940PF52_9ENTE</name>
<evidence type="ECO:0000256" key="6">
    <source>
        <dbReference type="SAM" id="Phobius"/>
    </source>
</evidence>
<evidence type="ECO:0000256" key="5">
    <source>
        <dbReference type="ARBA" id="ARBA00023136"/>
    </source>
</evidence>
<reference evidence="8" key="1">
    <citation type="submission" date="2020-12" db="EMBL/GenBank/DDBJ databases">
        <title>Vagococcus allomyrinae sp. nov. and Enterococcus lavae sp. nov., isolated from the larvae of Allomyrina dichotoma.</title>
        <authorList>
            <person name="Lee S.D."/>
        </authorList>
    </citation>
    <scope>NUCLEOTIDE SEQUENCE</scope>
    <source>
        <strain evidence="8">BWB3-3</strain>
    </source>
</reference>
<feature type="transmembrane region" description="Helical" evidence="6">
    <location>
        <begin position="396"/>
        <end position="420"/>
    </location>
</feature>
<evidence type="ECO:0000313" key="9">
    <source>
        <dbReference type="Proteomes" id="UP000674938"/>
    </source>
</evidence>
<evidence type="ECO:0000259" key="7">
    <source>
        <dbReference type="Pfam" id="PF02687"/>
    </source>
</evidence>
<feature type="transmembrane region" description="Helical" evidence="6">
    <location>
        <begin position="440"/>
        <end position="464"/>
    </location>
</feature>
<proteinExistence type="predicted"/>
<feature type="transmembrane region" description="Helical" evidence="6">
    <location>
        <begin position="21"/>
        <end position="38"/>
    </location>
</feature>
<dbReference type="RefSeq" id="WP_209530446.1">
    <property type="nucleotide sequence ID" value="NZ_JAEEGA010000012.1"/>
</dbReference>
<dbReference type="Pfam" id="PF02687">
    <property type="entry name" value="FtsX"/>
    <property type="match status" value="2"/>
</dbReference>
<dbReference type="EMBL" id="JAEEGA010000012">
    <property type="protein sequence ID" value="MBP1042843.1"/>
    <property type="molecule type" value="Genomic_DNA"/>
</dbReference>
<evidence type="ECO:0000256" key="3">
    <source>
        <dbReference type="ARBA" id="ARBA00022692"/>
    </source>
</evidence>
<evidence type="ECO:0000256" key="1">
    <source>
        <dbReference type="ARBA" id="ARBA00004651"/>
    </source>
</evidence>
<gene>
    <name evidence="8" type="ORF">I6N95_17640</name>
</gene>
<dbReference type="PANTHER" id="PTHR30287:SF1">
    <property type="entry name" value="INNER MEMBRANE PROTEIN"/>
    <property type="match status" value="1"/>
</dbReference>
<evidence type="ECO:0000256" key="2">
    <source>
        <dbReference type="ARBA" id="ARBA00022475"/>
    </source>
</evidence>
<evidence type="ECO:0000313" key="8">
    <source>
        <dbReference type="EMBL" id="MBP1042843.1"/>
    </source>
</evidence>
<keyword evidence="5 6" id="KW-0472">Membrane</keyword>
<dbReference type="Proteomes" id="UP000674938">
    <property type="component" value="Unassembled WGS sequence"/>
</dbReference>
<feature type="transmembrane region" description="Helical" evidence="6">
    <location>
        <begin position="347"/>
        <end position="368"/>
    </location>
</feature>
<accession>A0A940PF52</accession>
<feature type="transmembrane region" description="Helical" evidence="6">
    <location>
        <begin position="842"/>
        <end position="863"/>
    </location>
</feature>
<feature type="domain" description="ABC3 transporter permease C-terminal" evidence="7">
    <location>
        <begin position="750"/>
        <end position="856"/>
    </location>
</feature>
<dbReference type="InterPro" id="IPR003838">
    <property type="entry name" value="ABC3_permease_C"/>
</dbReference>
<feature type="domain" description="ABC3 transporter permease C-terminal" evidence="7">
    <location>
        <begin position="350"/>
        <end position="463"/>
    </location>
</feature>
<comment type="caution">
    <text evidence="8">The sequence shown here is derived from an EMBL/GenBank/DDBJ whole genome shotgun (WGS) entry which is preliminary data.</text>
</comment>
<sequence>MKKNIYLRTLFKDIMAGKGRFFAIILIIFLGILLFVGIKSAGPSRLAIANHYLDQTALSDTQVVSTGGLTSEDAKIAEKLPGVTAQLGYRFPYIHDSKHIIDVFSYDKNSDQNQLTLTAGRLPEADDEIVLDSLAKTYGVTLNQDYTIAEPDLATKDYRVVGFVDSPLFIDNEERGITNIGDGSISYFAYVPLANFTSDIYSIMYLSFDNVTGVDRFETSYEKKMETNQDNLDKLFKERPTARKKELATMALEKLAPEKAKLADGLNQLTEAKQQLALVEQMGSSPELTAQQATLATKEQELNQGAAELAAAEEEIKSLSTPSYYFNGIEANPGLQGYASLADRIDAIGNIFPVFFIFIAMLITFTTMTRMVEEKRKEIGTLKALGYSKMEISAKYLIYATLAAFIGCFLGVIVGTYGIPYLLFEITSDQFIFKELIIQFYWLPISLAITASLIATLGSAIVVLTKDLRERPAFLMQPKSPKSGKRILLEYLTPLWSRLSFNQKVSYRNLFRFKSRMILAIIGIAGCTGLMMAGFGIKNSIDGTVTKQFGPITHYDGIITLDEGVTVADSAVATVLDQKAKMTHLAIFNETVTFKQKGISNQTASLFVPTEPSVFKDYLTLKDGSGNTITLADKGAVITDKLARLLNVKIGDTIEMTDGNNQIRQLKISQIADNYVGHFIYLTPRYYEDVFDRNFLANTYLFKADLNQHQENQLAETLNKTDDVVNVTFLSDQISSQKSLTKNLGPVIVIFVVLSGLLAFVVLYNLTNINISERVRELSTLKVLGFYNNEVTMYIVRENLIFTLIGIICGFGIGNLLTTFIIRTAEMDNLVFPIIIGKDGYLFSSILTMVFSIIVLLFTHVKLKHIDMIDSLKSNE</sequence>
<evidence type="ECO:0000256" key="4">
    <source>
        <dbReference type="ARBA" id="ARBA00022989"/>
    </source>
</evidence>
<dbReference type="InterPro" id="IPR038766">
    <property type="entry name" value="Membrane_comp_ABC_pdt"/>
</dbReference>
<comment type="subcellular location">
    <subcellularLocation>
        <location evidence="1">Cell membrane</location>
        <topology evidence="1">Multi-pass membrane protein</topology>
    </subcellularLocation>
</comment>
<dbReference type="PANTHER" id="PTHR30287">
    <property type="entry name" value="MEMBRANE COMPONENT OF PREDICTED ABC SUPERFAMILY METABOLITE UPTAKE TRANSPORTER"/>
    <property type="match status" value="1"/>
</dbReference>
<protein>
    <submittedName>
        <fullName evidence="8">FtsX-like permease family protein</fullName>
    </submittedName>
</protein>
<dbReference type="AlphaFoldDB" id="A0A940PF52"/>
<dbReference type="GO" id="GO:0005886">
    <property type="term" value="C:plasma membrane"/>
    <property type="evidence" value="ECO:0007669"/>
    <property type="project" value="UniProtKB-SubCell"/>
</dbReference>
<keyword evidence="3 6" id="KW-0812">Transmembrane</keyword>